<feature type="domain" description="Tape measure protein N-terminal" evidence="2">
    <location>
        <begin position="99"/>
        <end position="283"/>
    </location>
</feature>
<evidence type="ECO:0000256" key="1">
    <source>
        <dbReference type="SAM" id="Phobius"/>
    </source>
</evidence>
<gene>
    <name evidence="3" type="ORF">RAS12_00615</name>
</gene>
<reference evidence="3 4" key="1">
    <citation type="submission" date="2023-08" db="EMBL/GenBank/DDBJ databases">
        <title>Achromobacter seleniivolatilans sp. nov., isolated from seleniferous soil.</title>
        <authorList>
            <person name="Zhang S."/>
            <person name="Li K."/>
            <person name="Peng J."/>
            <person name="Zhao Q."/>
            <person name="Wang H."/>
            <person name="Guo Y."/>
        </authorList>
    </citation>
    <scope>NUCLEOTIDE SEQUENCE [LARGE SCALE GENOMIC DNA]</scope>
    <source>
        <strain evidence="3 4">R39</strain>
    </source>
</reference>
<feature type="transmembrane region" description="Helical" evidence="1">
    <location>
        <begin position="453"/>
        <end position="473"/>
    </location>
</feature>
<dbReference type="Proteomes" id="UP001234798">
    <property type="component" value="Chromosome"/>
</dbReference>
<proteinExistence type="predicted"/>
<keyword evidence="4" id="KW-1185">Reference proteome</keyword>
<feature type="transmembrane region" description="Helical" evidence="1">
    <location>
        <begin position="538"/>
        <end position="557"/>
    </location>
</feature>
<feature type="transmembrane region" description="Helical" evidence="1">
    <location>
        <begin position="598"/>
        <end position="624"/>
    </location>
</feature>
<feature type="transmembrane region" description="Helical" evidence="1">
    <location>
        <begin position="306"/>
        <end position="329"/>
    </location>
</feature>
<dbReference type="EMBL" id="CP132976">
    <property type="protein sequence ID" value="WMD20906.1"/>
    <property type="molecule type" value="Genomic_DNA"/>
</dbReference>
<accession>A0ABY9M1N4</accession>
<dbReference type="Pfam" id="PF20155">
    <property type="entry name" value="TMP_3"/>
    <property type="match status" value="1"/>
</dbReference>
<feature type="transmembrane region" description="Helical" evidence="1">
    <location>
        <begin position="569"/>
        <end position="592"/>
    </location>
</feature>
<keyword evidence="1" id="KW-0472">Membrane</keyword>
<evidence type="ECO:0000313" key="3">
    <source>
        <dbReference type="EMBL" id="WMD20906.1"/>
    </source>
</evidence>
<organism evidence="3 4">
    <name type="scientific">Achromobacter seleniivolatilans</name>
    <dbReference type="NCBI Taxonomy" id="3047478"/>
    <lineage>
        <taxon>Bacteria</taxon>
        <taxon>Pseudomonadati</taxon>
        <taxon>Pseudomonadota</taxon>
        <taxon>Betaproteobacteria</taxon>
        <taxon>Burkholderiales</taxon>
        <taxon>Alcaligenaceae</taxon>
        <taxon>Achromobacter</taxon>
    </lineage>
</organism>
<dbReference type="RefSeq" id="WP_306944463.1">
    <property type="nucleotide sequence ID" value="NZ_CP132976.1"/>
</dbReference>
<sequence>MTVVSEVVAVLSYQVDDTGIRRYRQGFKDAMSKMAADSAGAIQAMREVASSMTGVQTGLTDLIELQRKAAGPTGFLAKAVANLRGALTSLVGVGSVRQILGDIDAWVQVEDAMRRATNSTEEYAEADRELAKTSRTTRTAYADNADTFMRMQRSMAGQGKSAQDALDVTQLVALGASLSGDKGADRGAIVASMLKAIEQGGFGAEQFAALPKRLQDAMAKGMGTTLQGLTAQAQGGMISTGAALPALQSQLPALQAEAGAKPASLAGSVTVLNDAWQRFFGTMIGGRTVLQIVTGAVELLADNLGFVIRMLALAGASFGLVMLNQWLAAATRQSGGLLKALRDSARAALGLNTAMSTGSGSTGTAQAFSGLGRSLGPMLRMAAVLTTIYLIGEDISNWLNGSDSVLGSVVGGVENWQSEIETVSTVLTFVKDLLGGAGTAVGEWTKKLAMTSAVLYGMWRILSPIGSLFMFLARTAVPMLWRAVAMHPIGRIITLIGMLALAVWQIYKNWDVISAAIVAVWNSVTGYLKAAWDSVTSYLLAAWDTVTAYISLAWNTLMGLAQSYFLDPLMAWFSALWAFWSGLVNAVVAAFTGDWDAAIAHLVGAFTGLWTFFANIGSGILNVIRAIGDAIQTWVMDKFKSAVSWFKSLLPGQMLSDEQKGAMTDSAKALAAQPQVQAFAAGSAVPGVSPGTALRGGFGKVNQAVNVQNSFTVNARGVDAAGIGLEVRKAGDEVSIQSVDSIARSLASSRGVEVGS</sequence>
<feature type="transmembrane region" description="Helical" evidence="1">
    <location>
        <begin position="479"/>
        <end position="503"/>
    </location>
</feature>
<keyword evidence="1" id="KW-0812">Transmembrane</keyword>
<name>A0ABY9M1N4_9BURK</name>
<evidence type="ECO:0000313" key="4">
    <source>
        <dbReference type="Proteomes" id="UP001234798"/>
    </source>
</evidence>
<dbReference type="InterPro" id="IPR013491">
    <property type="entry name" value="Tape_meas_N"/>
</dbReference>
<keyword evidence="1" id="KW-1133">Transmembrane helix</keyword>
<protein>
    <submittedName>
        <fullName evidence="3">Tape measure protein</fullName>
    </submittedName>
</protein>
<evidence type="ECO:0000259" key="2">
    <source>
        <dbReference type="Pfam" id="PF20155"/>
    </source>
</evidence>